<proteinExistence type="predicted"/>
<accession>A0A8D8G8C7</accession>
<dbReference type="AlphaFoldDB" id="A0A8D8G8C7"/>
<name>A0A8D8G8C7_CULPI</name>
<reference evidence="1" key="1">
    <citation type="submission" date="2021-05" db="EMBL/GenBank/DDBJ databases">
        <authorList>
            <person name="Alioto T."/>
            <person name="Alioto T."/>
            <person name="Gomez Garrido J."/>
        </authorList>
    </citation>
    <scope>NUCLEOTIDE SEQUENCE</scope>
</reference>
<evidence type="ECO:0000313" key="1">
    <source>
        <dbReference type="EMBL" id="CAG6498240.1"/>
    </source>
</evidence>
<protein>
    <submittedName>
        <fullName evidence="1">(northern house mosquito) hypothetical protein</fullName>
    </submittedName>
</protein>
<sequence length="140" mass="15180">MLGDPATLAMAYVCEGSIASSSKTSFDDLGGIQIQTVLSILALQVLEQVSFQLSDVAQQQICQILVALAPLTRCAWSIAGCKNLVRQSKLRQIDHLHVDSMLQQQFRTNLSFPELCSAASTISSSGCGCTRWQNVTDRDS</sequence>
<dbReference type="EMBL" id="HBUE01134797">
    <property type="protein sequence ID" value="CAG6498240.1"/>
    <property type="molecule type" value="Transcribed_RNA"/>
</dbReference>
<organism evidence="1">
    <name type="scientific">Culex pipiens</name>
    <name type="common">House mosquito</name>
    <dbReference type="NCBI Taxonomy" id="7175"/>
    <lineage>
        <taxon>Eukaryota</taxon>
        <taxon>Metazoa</taxon>
        <taxon>Ecdysozoa</taxon>
        <taxon>Arthropoda</taxon>
        <taxon>Hexapoda</taxon>
        <taxon>Insecta</taxon>
        <taxon>Pterygota</taxon>
        <taxon>Neoptera</taxon>
        <taxon>Endopterygota</taxon>
        <taxon>Diptera</taxon>
        <taxon>Nematocera</taxon>
        <taxon>Culicoidea</taxon>
        <taxon>Culicidae</taxon>
        <taxon>Culicinae</taxon>
        <taxon>Culicini</taxon>
        <taxon>Culex</taxon>
        <taxon>Culex</taxon>
    </lineage>
</organism>